<feature type="region of interest" description="Disordered" evidence="1">
    <location>
        <begin position="204"/>
        <end position="242"/>
    </location>
</feature>
<proteinExistence type="predicted"/>
<evidence type="ECO:0000313" key="4">
    <source>
        <dbReference type="Proteomes" id="UP000611708"/>
    </source>
</evidence>
<sequence>MPHDDARAYAEGVRRGHALIAVRCNDDEVDRVVDILDDDDVLDLDERQDAWRSEGWSHQDSGVADLGGTATTSAGMLGSGLTEGSAIRDHESLQDDRLYAQSRSSDGDEVIPVAEEELHVGKREVSHGRVRIRSHVTERPVEEQVSLREERVSVERRPAEGTLRAGSVNDGDLFRERTIEMEERAEEAVVSKEARVVEEVVVRKDADQRTQTVSDTVRKTEVEVDDDRSAGISRTGTTDKSR</sequence>
<dbReference type="EMBL" id="JADQDN010000002">
    <property type="protein sequence ID" value="MBF9195619.1"/>
    <property type="molecule type" value="Genomic_DNA"/>
</dbReference>
<organism evidence="3 4">
    <name type="scientific">Microvirga terrestris</name>
    <dbReference type="NCBI Taxonomy" id="2791024"/>
    <lineage>
        <taxon>Bacteria</taxon>
        <taxon>Pseudomonadati</taxon>
        <taxon>Pseudomonadota</taxon>
        <taxon>Alphaproteobacteria</taxon>
        <taxon>Hyphomicrobiales</taxon>
        <taxon>Methylobacteriaceae</taxon>
        <taxon>Microvirga</taxon>
    </lineage>
</organism>
<accession>A0ABS0HQ59</accession>
<dbReference type="PANTHER" id="PTHR38463:SF1">
    <property type="entry name" value="STRESS RESPONSE PROTEIN YSNF"/>
    <property type="match status" value="1"/>
</dbReference>
<keyword evidence="4" id="KW-1185">Reference proteome</keyword>
<evidence type="ECO:0000256" key="1">
    <source>
        <dbReference type="SAM" id="MobiDB-lite"/>
    </source>
</evidence>
<dbReference type="InterPro" id="IPR019060">
    <property type="entry name" value="DUF2382"/>
</dbReference>
<dbReference type="Pfam" id="PF09557">
    <property type="entry name" value="DUF2382"/>
    <property type="match status" value="1"/>
</dbReference>
<dbReference type="Proteomes" id="UP000611708">
    <property type="component" value="Unassembled WGS sequence"/>
</dbReference>
<reference evidence="3 4" key="1">
    <citation type="submission" date="2020-11" db="EMBL/GenBank/DDBJ databases">
        <authorList>
            <person name="Kim M.K."/>
        </authorList>
    </citation>
    <scope>NUCLEOTIDE SEQUENCE [LARGE SCALE GENOMIC DNA]</scope>
    <source>
        <strain evidence="3 4">BT290</strain>
    </source>
</reference>
<feature type="domain" description="DUF2382" evidence="2">
    <location>
        <begin position="111"/>
        <end position="224"/>
    </location>
</feature>
<protein>
    <submittedName>
        <fullName evidence="3">YsnF/AvaK domain-containing protein</fullName>
    </submittedName>
</protein>
<evidence type="ECO:0000259" key="2">
    <source>
        <dbReference type="Pfam" id="PF09557"/>
    </source>
</evidence>
<dbReference type="InterPro" id="IPR052967">
    <property type="entry name" value="Stress_Response_Assoc"/>
</dbReference>
<comment type="caution">
    <text evidence="3">The sequence shown here is derived from an EMBL/GenBank/DDBJ whole genome shotgun (WGS) entry which is preliminary data.</text>
</comment>
<evidence type="ECO:0000313" key="3">
    <source>
        <dbReference type="EMBL" id="MBF9195619.1"/>
    </source>
</evidence>
<gene>
    <name evidence="3" type="ORF">I2H36_06195</name>
</gene>
<dbReference type="PANTHER" id="PTHR38463">
    <property type="entry name" value="STRESS RESPONSE PROTEIN YSNF"/>
    <property type="match status" value="1"/>
</dbReference>
<name>A0ABS0HQ59_9HYPH</name>